<dbReference type="InterPro" id="IPR030678">
    <property type="entry name" value="Peptide/Ni-bd"/>
</dbReference>
<dbReference type="InterPro" id="IPR006311">
    <property type="entry name" value="TAT_signal"/>
</dbReference>
<dbReference type="CDD" id="cd08503">
    <property type="entry name" value="PBP2_NikA_DppA_OppA_like_17"/>
    <property type="match status" value="1"/>
</dbReference>
<gene>
    <name evidence="5" type="ORF">GA0070614_1176</name>
</gene>
<dbReference type="InterPro" id="IPR039424">
    <property type="entry name" value="SBP_5"/>
</dbReference>
<dbReference type="GO" id="GO:0015833">
    <property type="term" value="P:peptide transport"/>
    <property type="evidence" value="ECO:0007669"/>
    <property type="project" value="TreeGrafter"/>
</dbReference>
<keyword evidence="3" id="KW-0732">Signal</keyword>
<dbReference type="PIRSF" id="PIRSF002741">
    <property type="entry name" value="MppA"/>
    <property type="match status" value="1"/>
</dbReference>
<protein>
    <submittedName>
        <fullName evidence="5">Peptide/nickel transport system substrate-binding protein</fullName>
    </submittedName>
</protein>
<evidence type="ECO:0000256" key="1">
    <source>
        <dbReference type="ARBA" id="ARBA00005695"/>
    </source>
</evidence>
<reference evidence="6" key="1">
    <citation type="submission" date="2016-06" db="EMBL/GenBank/DDBJ databases">
        <authorList>
            <person name="Varghese N."/>
            <person name="Submissions Spin"/>
        </authorList>
    </citation>
    <scope>NUCLEOTIDE SEQUENCE [LARGE SCALE GENOMIC DNA]</scope>
    <source>
        <strain evidence="6">DSM 45161</strain>
    </source>
</reference>
<sequence length="522" mass="56792">MTPIPTGATPGLSRRGLLGGAAALSAVLLTGCGTDNAPATAPTGQPRRGGRLRAAFAGGGANETLDPHLANLFVEASRAKAMYDKLADYGPDVSIRPRLAQRWEPHADLTRWRVHLREATFHDGRPVRAADVLASYARITDPKRAFRAKASLAMIDLRASRAVDDRTVEFALTRPFAEFGNLLAAFGAYIVPEDTETFDRPVGSGAFVFDSFQPGRSLLLRRNPDHWDGAAYLDELEYLISNDESARINALLGGQVEYAHDITPTTARTHAGDGRVAITRMANSTMQGFTMKVDRPPFDNRDLREAMFLLTDRRQLVDTVLSGAGQVGNDLYGKGYQYYAGDIPQRTPDLDRARFLIDRAGAKGLRITLDTAAVASGFVEAATVLADQARQVGLTVVPTTGNKDTYWKDILTNGVLACYRSGAMPIETHISQRLLTNSTTNATRWARPEFDALYAKAVSSPDEAARRQAYDDMQRMLHAEGGFLIWGFADFLVATGPNVGGVSADAPANTLDWARFDKVWLG</sequence>
<dbReference type="Gene3D" id="3.10.105.10">
    <property type="entry name" value="Dipeptide-binding Protein, Domain 3"/>
    <property type="match status" value="1"/>
</dbReference>
<dbReference type="AlphaFoldDB" id="A0A1C5HDQ5"/>
<dbReference type="PROSITE" id="PS51318">
    <property type="entry name" value="TAT"/>
    <property type="match status" value="1"/>
</dbReference>
<keyword evidence="2" id="KW-0813">Transport</keyword>
<dbReference type="PANTHER" id="PTHR30290">
    <property type="entry name" value="PERIPLASMIC BINDING COMPONENT OF ABC TRANSPORTER"/>
    <property type="match status" value="1"/>
</dbReference>
<keyword evidence="6" id="KW-1185">Reference proteome</keyword>
<comment type="similarity">
    <text evidence="1">Belongs to the bacterial solute-binding protein 5 family.</text>
</comment>
<evidence type="ECO:0000256" key="2">
    <source>
        <dbReference type="ARBA" id="ARBA00022448"/>
    </source>
</evidence>
<dbReference type="GO" id="GO:0042597">
    <property type="term" value="C:periplasmic space"/>
    <property type="evidence" value="ECO:0007669"/>
    <property type="project" value="UniProtKB-ARBA"/>
</dbReference>
<dbReference type="OrthoDB" id="9046151at2"/>
<evidence type="ECO:0000259" key="4">
    <source>
        <dbReference type="Pfam" id="PF00496"/>
    </source>
</evidence>
<proteinExistence type="inferred from homology"/>
<dbReference type="Gene3D" id="3.90.76.10">
    <property type="entry name" value="Dipeptide-binding Protein, Domain 1"/>
    <property type="match status" value="1"/>
</dbReference>
<dbReference type="SUPFAM" id="SSF53850">
    <property type="entry name" value="Periplasmic binding protein-like II"/>
    <property type="match status" value="1"/>
</dbReference>
<evidence type="ECO:0000313" key="6">
    <source>
        <dbReference type="Proteomes" id="UP000198215"/>
    </source>
</evidence>
<dbReference type="Proteomes" id="UP000198215">
    <property type="component" value="Chromosome I"/>
</dbReference>
<dbReference type="Gene3D" id="3.40.190.10">
    <property type="entry name" value="Periplasmic binding protein-like II"/>
    <property type="match status" value="1"/>
</dbReference>
<dbReference type="GO" id="GO:0043190">
    <property type="term" value="C:ATP-binding cassette (ABC) transporter complex"/>
    <property type="evidence" value="ECO:0007669"/>
    <property type="project" value="InterPro"/>
</dbReference>
<dbReference type="GO" id="GO:1904680">
    <property type="term" value="F:peptide transmembrane transporter activity"/>
    <property type="evidence" value="ECO:0007669"/>
    <property type="project" value="TreeGrafter"/>
</dbReference>
<dbReference type="RefSeq" id="WP_088974993.1">
    <property type="nucleotide sequence ID" value="NZ_LT607753.1"/>
</dbReference>
<name>A0A1C5HDQ5_9ACTN</name>
<feature type="domain" description="Solute-binding protein family 5" evidence="4">
    <location>
        <begin position="95"/>
        <end position="425"/>
    </location>
</feature>
<evidence type="ECO:0000313" key="5">
    <source>
        <dbReference type="EMBL" id="SCG44136.1"/>
    </source>
</evidence>
<organism evidence="5 6">
    <name type="scientific">Micromonospora coxensis</name>
    <dbReference type="NCBI Taxonomy" id="356852"/>
    <lineage>
        <taxon>Bacteria</taxon>
        <taxon>Bacillati</taxon>
        <taxon>Actinomycetota</taxon>
        <taxon>Actinomycetes</taxon>
        <taxon>Micromonosporales</taxon>
        <taxon>Micromonosporaceae</taxon>
        <taxon>Micromonospora</taxon>
    </lineage>
</organism>
<dbReference type="InterPro" id="IPR000914">
    <property type="entry name" value="SBP_5_dom"/>
</dbReference>
<accession>A0A1C5HDQ5</accession>
<dbReference type="EMBL" id="LT607753">
    <property type="protein sequence ID" value="SCG44136.1"/>
    <property type="molecule type" value="Genomic_DNA"/>
</dbReference>
<dbReference type="Pfam" id="PF00496">
    <property type="entry name" value="SBP_bac_5"/>
    <property type="match status" value="1"/>
</dbReference>
<dbReference type="PANTHER" id="PTHR30290:SF9">
    <property type="entry name" value="OLIGOPEPTIDE-BINDING PROTEIN APPA"/>
    <property type="match status" value="1"/>
</dbReference>
<evidence type="ECO:0000256" key="3">
    <source>
        <dbReference type="ARBA" id="ARBA00022729"/>
    </source>
</evidence>